<dbReference type="PANTHER" id="PTHR30105">
    <property type="entry name" value="UNCHARACTERIZED YIBQ-RELATED"/>
    <property type="match status" value="1"/>
</dbReference>
<dbReference type="SUPFAM" id="SSF88713">
    <property type="entry name" value="Glycoside hydrolase/deacetylase"/>
    <property type="match status" value="1"/>
</dbReference>
<dbReference type="PANTHER" id="PTHR30105:SF2">
    <property type="entry name" value="DIVERGENT POLYSACCHARIDE DEACETYLASE SUPERFAMILY"/>
    <property type="match status" value="1"/>
</dbReference>
<proteinExistence type="predicted"/>
<accession>A0A3B0ZVA5</accession>
<reference evidence="1" key="1">
    <citation type="submission" date="2018-06" db="EMBL/GenBank/DDBJ databases">
        <authorList>
            <person name="Zhirakovskaya E."/>
        </authorList>
    </citation>
    <scope>NUCLEOTIDE SEQUENCE</scope>
</reference>
<dbReference type="Gene3D" id="3.20.20.370">
    <property type="entry name" value="Glycoside hydrolase/deacetylase"/>
    <property type="match status" value="1"/>
</dbReference>
<organism evidence="1">
    <name type="scientific">hydrothermal vent metagenome</name>
    <dbReference type="NCBI Taxonomy" id="652676"/>
    <lineage>
        <taxon>unclassified sequences</taxon>
        <taxon>metagenomes</taxon>
        <taxon>ecological metagenomes</taxon>
    </lineage>
</organism>
<dbReference type="AlphaFoldDB" id="A0A3B0ZVA5"/>
<dbReference type="CDD" id="cd10936">
    <property type="entry name" value="CE4_DAC2"/>
    <property type="match status" value="1"/>
</dbReference>
<dbReference type="Pfam" id="PF04748">
    <property type="entry name" value="Polysacc_deac_2"/>
    <property type="match status" value="1"/>
</dbReference>
<protein>
    <submittedName>
        <fullName evidence="1">Periplasmic protein YibQ, distant homology with nucleoside diphosphatase and polysaccharide deacetylase</fullName>
    </submittedName>
</protein>
<dbReference type="GO" id="GO:0005975">
    <property type="term" value="P:carbohydrate metabolic process"/>
    <property type="evidence" value="ECO:0007669"/>
    <property type="project" value="InterPro"/>
</dbReference>
<gene>
    <name evidence="1" type="ORF">MNBD_GAMMA18-2281</name>
</gene>
<dbReference type="InterPro" id="IPR006837">
    <property type="entry name" value="Divergent_DAC"/>
</dbReference>
<dbReference type="EMBL" id="UOFP01000300">
    <property type="protein sequence ID" value="VAW89959.1"/>
    <property type="molecule type" value="Genomic_DNA"/>
</dbReference>
<dbReference type="InterPro" id="IPR011330">
    <property type="entry name" value="Glyco_hydro/deAcase_b/a-brl"/>
</dbReference>
<evidence type="ECO:0000313" key="1">
    <source>
        <dbReference type="EMBL" id="VAW89959.1"/>
    </source>
</evidence>
<name>A0A3B0ZVA5_9ZZZZ</name>
<sequence>MRFHHINGWIKPLLVSGLIVFTSVGSSVAEPVVQDPLRPSISIIIDDIGYRLKAGTRAIELPGAIAYAFLPHTPHAITLAKLAHSHNKEIMLHAPMQAADAEKNRLLGPGALTMEMSEQQIINTLQADLASIPHVTGINNHMGSLLTRHPGHMLWVMRELSRRGDLFFVDSLTSNQSIARQVANEFSVPALQRDIFLDHLADETHINRQFDKLIALAKRRGSAVAIAHPYDETLNVLTTRLLELESLEINLIPVSVMIQQRKNPQWQASLSHSPKAVKSLKP</sequence>